<feature type="non-terminal residue" evidence="1">
    <location>
        <position position="371"/>
    </location>
</feature>
<dbReference type="InterPro" id="IPR028082">
    <property type="entry name" value="Peripla_BP_I"/>
</dbReference>
<feature type="non-terminal residue" evidence="1">
    <location>
        <position position="1"/>
    </location>
</feature>
<dbReference type="Proteomes" id="UP001626550">
    <property type="component" value="Unassembled WGS sequence"/>
</dbReference>
<dbReference type="SUPFAM" id="SSF53822">
    <property type="entry name" value="Periplasmic binding protein-like I"/>
    <property type="match status" value="1"/>
</dbReference>
<keyword evidence="2" id="KW-1185">Reference proteome</keyword>
<sequence length="371" mass="43703">EHFQLWNRGGLFPFNTSFREAVIKEGKLGALSSVLHEIFYQNNGDVTPPTSLVLVSPFFNTETKDENFIQLALNMLRPFSLPTISYLPFRTEHELDNHLLLHLEPNSWHVANLVVDLMKKYDWSSIACVYNQGVTAQQQWQCQQEFRVCHFYNNHQLRFEISMEYHLKINHLKVEKMNLSKKITEYMLENGDLQPYMNMFRAIERQDSQIIFLNINDYELSTIMDIYEYAKMRENDQILQLFSSRYVWIFAPNIFTTIPILDLEQHGTSIFDHTVNKNLIPGLFEPLRTEKLLELAQQTWCRSLSELSHKHGSKFAPPQQGLNSPYEPAMASWDKSFELYKQMASVVKEKKITLNIYNSQTDEDRTISWRK</sequence>
<name>A0ABD2PKA6_9PLAT</name>
<proteinExistence type="predicted"/>
<evidence type="ECO:0000313" key="1">
    <source>
        <dbReference type="EMBL" id="KAL3307928.1"/>
    </source>
</evidence>
<gene>
    <name evidence="1" type="ORF">Ciccas_013547</name>
</gene>
<evidence type="ECO:0000313" key="2">
    <source>
        <dbReference type="Proteomes" id="UP001626550"/>
    </source>
</evidence>
<reference evidence="1 2" key="1">
    <citation type="submission" date="2024-11" db="EMBL/GenBank/DDBJ databases">
        <title>Adaptive evolution of stress response genes in parasites aligns with host niche diversity.</title>
        <authorList>
            <person name="Hahn C."/>
            <person name="Resl P."/>
        </authorList>
    </citation>
    <scope>NUCLEOTIDE SEQUENCE [LARGE SCALE GENOMIC DNA]</scope>
    <source>
        <strain evidence="1">EGGRZ-B1_66</strain>
        <tissue evidence="1">Body</tissue>
    </source>
</reference>
<comment type="caution">
    <text evidence="1">The sequence shown here is derived from an EMBL/GenBank/DDBJ whole genome shotgun (WGS) entry which is preliminary data.</text>
</comment>
<organism evidence="1 2">
    <name type="scientific">Cichlidogyrus casuarinus</name>
    <dbReference type="NCBI Taxonomy" id="1844966"/>
    <lineage>
        <taxon>Eukaryota</taxon>
        <taxon>Metazoa</taxon>
        <taxon>Spiralia</taxon>
        <taxon>Lophotrochozoa</taxon>
        <taxon>Platyhelminthes</taxon>
        <taxon>Monogenea</taxon>
        <taxon>Monopisthocotylea</taxon>
        <taxon>Dactylogyridea</taxon>
        <taxon>Ancyrocephalidae</taxon>
        <taxon>Cichlidogyrus</taxon>
    </lineage>
</organism>
<dbReference type="EMBL" id="JBJKFK010006185">
    <property type="protein sequence ID" value="KAL3307928.1"/>
    <property type="molecule type" value="Genomic_DNA"/>
</dbReference>
<protein>
    <submittedName>
        <fullName evidence="1">Uncharacterized protein</fullName>
    </submittedName>
</protein>
<dbReference type="AlphaFoldDB" id="A0ABD2PKA6"/>
<accession>A0ABD2PKA6</accession>